<feature type="compositionally biased region" description="Polar residues" evidence="1">
    <location>
        <begin position="647"/>
        <end position="666"/>
    </location>
</feature>
<feature type="region of interest" description="Disordered" evidence="1">
    <location>
        <begin position="1"/>
        <end position="31"/>
    </location>
</feature>
<gene>
    <name evidence="2" type="ORF">KP79_PYT04193</name>
</gene>
<evidence type="ECO:0000256" key="1">
    <source>
        <dbReference type="SAM" id="MobiDB-lite"/>
    </source>
</evidence>
<accession>A0A210PC84</accession>
<dbReference type="Proteomes" id="UP000242188">
    <property type="component" value="Unassembled WGS sequence"/>
</dbReference>
<feature type="compositionally biased region" description="Low complexity" evidence="1">
    <location>
        <begin position="352"/>
        <end position="363"/>
    </location>
</feature>
<feature type="region of interest" description="Disordered" evidence="1">
    <location>
        <begin position="1064"/>
        <end position="1125"/>
    </location>
</feature>
<feature type="compositionally biased region" description="Low complexity" evidence="1">
    <location>
        <begin position="305"/>
        <end position="316"/>
    </location>
</feature>
<evidence type="ECO:0000313" key="3">
    <source>
        <dbReference type="Proteomes" id="UP000242188"/>
    </source>
</evidence>
<feature type="region of interest" description="Disordered" evidence="1">
    <location>
        <begin position="647"/>
        <end position="710"/>
    </location>
</feature>
<feature type="compositionally biased region" description="Polar residues" evidence="1">
    <location>
        <begin position="188"/>
        <end position="202"/>
    </location>
</feature>
<evidence type="ECO:0000313" key="2">
    <source>
        <dbReference type="EMBL" id="OWF34087.1"/>
    </source>
</evidence>
<feature type="compositionally biased region" description="Pro residues" evidence="1">
    <location>
        <begin position="1092"/>
        <end position="1116"/>
    </location>
</feature>
<proteinExistence type="predicted"/>
<sequence length="1206" mass="135027">MSKNLGESSHSRASESPALIPASSDRNLTPTDYVNEQISGVSQAQFCSSAAIFNPQIEKVHRHETNLPERLATPLTLVTLPEEKPVTYLKPGRAPSTQTPIKPVKGSNMGNIFGNKKKKKHVQKEDEEEIWKKMGANDSSTSLPREGKKKNKKYKDKKSKRVKTPSPSRGGDGSLKGKDPKRYAMYEPQSNSKEPQTQTVRSRTLPARVDPSEFRKSIGDPMDFRMADDVSSAGSPGHATPETATPPVQKSPVPIYKKINVNRDKKTKERSLPNTPKINRNDTTVKSGDSNSAKVAEIKQPHLVPTPGTGSPRPRGYILPSPPSRPKFYSTEPGSASPKLLRVQPHKLVTLNTSSDDSSYSTNEKVASLRDKSKQRNTPQLDHAGQINNSSRKDVPCSRMACAEDAGLVGLQLSKQHSSDAVDIAMQKENEENERNLKREERRKMAGVTEIKTVPKLEQCQNIRETVVEAIESRITESEKHEVTSGPKVAVLSTIPPPEKAVLSHVPPPSPSAMDALCEENEEDDVYDDEYDDDESDNHVTLRRSKEVEEFGGIVCQRLSQLLESQDDGTLKLQFVETNGPSSSLSPSSPCMIMSGGSDVDRERMEDAGLGYSSMSPPIETENLYKEKAIQKNLLCVEMTKPSTFSKRLERSSISTRSTQGSNSASDLDGRVNNSDSKSSRSRDFIRDRRENESDISSSEEESSYSSDSEYSSYIYDEKRDHVTSYRENEYSIPWDLHRYPRSVSYTSDGVDISESELYCEPEIRNKIDHDQLNSRNFRKRNEQEISDRDEMSDNRWDEYAYVENQKKDSHFNKNRQISVEELHIEPTNIKRQLFQLPTRFCESDTTSEIMEAEIKPSFIDSSEKASSNIPKRGSEIMSDVIDAYTAEELAVMKRNAPIVPPKRQSTLNEEALIEQPTKPSALDKSLKKIFNQEEEIDEKYPELAPLHSLIMGVEEGTPSVEPFFEFRQGQLPTFTRVPFGSRKSLACSESDLDMSEQRDDVSSDNMDADDEDDEEGGIMVIDRRELDDGEVMYGRSYKELNSRMDIKVSQKVLNTAFRESDDNDSVFLDEDDSDVGRPRPTKAWAHRKFDIPPPPPVFDMPPPSQSSQPPPPSPSPSLQHVAQPTLDLASTYYAIGPPAEVGGVAFDDARKQMEDIHMQLQTLRDQMVHMEEDNPQSPRSKKSQRSSGSVGSGHEASTTRATLTD</sequence>
<feature type="region of interest" description="Disordered" evidence="1">
    <location>
        <begin position="1163"/>
        <end position="1206"/>
    </location>
</feature>
<reference evidence="2 3" key="1">
    <citation type="journal article" date="2017" name="Nat. Ecol. Evol.">
        <title>Scallop genome provides insights into evolution of bilaterian karyotype and development.</title>
        <authorList>
            <person name="Wang S."/>
            <person name="Zhang J."/>
            <person name="Jiao W."/>
            <person name="Li J."/>
            <person name="Xun X."/>
            <person name="Sun Y."/>
            <person name="Guo X."/>
            <person name="Huan P."/>
            <person name="Dong B."/>
            <person name="Zhang L."/>
            <person name="Hu X."/>
            <person name="Sun X."/>
            <person name="Wang J."/>
            <person name="Zhao C."/>
            <person name="Wang Y."/>
            <person name="Wang D."/>
            <person name="Huang X."/>
            <person name="Wang R."/>
            <person name="Lv J."/>
            <person name="Li Y."/>
            <person name="Zhang Z."/>
            <person name="Liu B."/>
            <person name="Lu W."/>
            <person name="Hui Y."/>
            <person name="Liang J."/>
            <person name="Zhou Z."/>
            <person name="Hou R."/>
            <person name="Li X."/>
            <person name="Liu Y."/>
            <person name="Li H."/>
            <person name="Ning X."/>
            <person name="Lin Y."/>
            <person name="Zhao L."/>
            <person name="Xing Q."/>
            <person name="Dou J."/>
            <person name="Li Y."/>
            <person name="Mao J."/>
            <person name="Guo H."/>
            <person name="Dou H."/>
            <person name="Li T."/>
            <person name="Mu C."/>
            <person name="Jiang W."/>
            <person name="Fu Q."/>
            <person name="Fu X."/>
            <person name="Miao Y."/>
            <person name="Liu J."/>
            <person name="Yu Q."/>
            <person name="Li R."/>
            <person name="Liao H."/>
            <person name="Li X."/>
            <person name="Kong Y."/>
            <person name="Jiang Z."/>
            <person name="Chourrout D."/>
            <person name="Li R."/>
            <person name="Bao Z."/>
        </authorList>
    </citation>
    <scope>NUCLEOTIDE SEQUENCE [LARGE SCALE GENOMIC DNA]</scope>
    <source>
        <strain evidence="2 3">PY_sf001</strain>
    </source>
</reference>
<feature type="compositionally biased region" description="Basic and acidic residues" evidence="1">
    <location>
        <begin position="175"/>
        <end position="184"/>
    </location>
</feature>
<keyword evidence="3" id="KW-1185">Reference proteome</keyword>
<dbReference type="OrthoDB" id="6114586at2759"/>
<dbReference type="AlphaFoldDB" id="A0A210PC84"/>
<feature type="compositionally biased region" description="Basic and acidic residues" evidence="1">
    <location>
        <begin position="210"/>
        <end position="228"/>
    </location>
</feature>
<feature type="compositionally biased region" description="Polar residues" evidence="1">
    <location>
        <begin position="376"/>
        <end position="390"/>
    </location>
</feature>
<feature type="region of interest" description="Disordered" evidence="1">
    <location>
        <begin position="88"/>
        <end position="393"/>
    </location>
</feature>
<feature type="compositionally biased region" description="Basic and acidic residues" evidence="1">
    <location>
        <begin position="261"/>
        <end position="271"/>
    </location>
</feature>
<dbReference type="EMBL" id="NEDP02082657">
    <property type="protein sequence ID" value="OWF34087.1"/>
    <property type="molecule type" value="Genomic_DNA"/>
</dbReference>
<feature type="compositionally biased region" description="Polar residues" evidence="1">
    <location>
        <begin position="1196"/>
        <end position="1206"/>
    </location>
</feature>
<feature type="compositionally biased region" description="Polar residues" evidence="1">
    <location>
        <begin position="272"/>
        <end position="293"/>
    </location>
</feature>
<feature type="compositionally biased region" description="Acidic residues" evidence="1">
    <location>
        <begin position="1064"/>
        <end position="1074"/>
    </location>
</feature>
<feature type="region of interest" description="Disordered" evidence="1">
    <location>
        <begin position="988"/>
        <end position="1016"/>
    </location>
</feature>
<feature type="compositionally biased region" description="Basic and acidic residues" evidence="1">
    <location>
        <begin position="678"/>
        <end position="693"/>
    </location>
</feature>
<comment type="caution">
    <text evidence="2">The sequence shown here is derived from an EMBL/GenBank/DDBJ whole genome shotgun (WGS) entry which is preliminary data.</text>
</comment>
<name>A0A210PC84_MIZYE</name>
<organism evidence="2 3">
    <name type="scientific">Mizuhopecten yessoensis</name>
    <name type="common">Japanese scallop</name>
    <name type="synonym">Patinopecten yessoensis</name>
    <dbReference type="NCBI Taxonomy" id="6573"/>
    <lineage>
        <taxon>Eukaryota</taxon>
        <taxon>Metazoa</taxon>
        <taxon>Spiralia</taxon>
        <taxon>Lophotrochozoa</taxon>
        <taxon>Mollusca</taxon>
        <taxon>Bivalvia</taxon>
        <taxon>Autobranchia</taxon>
        <taxon>Pteriomorphia</taxon>
        <taxon>Pectinida</taxon>
        <taxon>Pectinoidea</taxon>
        <taxon>Pectinidae</taxon>
        <taxon>Mizuhopecten</taxon>
    </lineage>
</organism>
<protein>
    <submittedName>
        <fullName evidence="2">Uncharacterized protein</fullName>
    </submittedName>
</protein>
<feature type="compositionally biased region" description="Acidic residues" evidence="1">
    <location>
        <begin position="1007"/>
        <end position="1016"/>
    </location>
</feature>
<feature type="compositionally biased region" description="Basic residues" evidence="1">
    <location>
        <begin position="147"/>
        <end position="163"/>
    </location>
</feature>